<evidence type="ECO:0000259" key="7">
    <source>
        <dbReference type="Pfam" id="PF02826"/>
    </source>
</evidence>
<dbReference type="PROSITE" id="PS00065">
    <property type="entry name" value="D_2_HYDROXYACID_DH_1"/>
    <property type="match status" value="1"/>
</dbReference>
<dbReference type="SUPFAM" id="SSF52283">
    <property type="entry name" value="Formate/glycerate dehydrogenase catalytic domain-like"/>
    <property type="match status" value="1"/>
</dbReference>
<evidence type="ECO:0000259" key="6">
    <source>
        <dbReference type="Pfam" id="PF00389"/>
    </source>
</evidence>
<dbReference type="InterPro" id="IPR006140">
    <property type="entry name" value="D-isomer_DH_NAD-bd"/>
</dbReference>
<dbReference type="FunFam" id="3.40.50.720:FF:000213">
    <property type="entry name" value="Putative 2-hydroxyacid dehydrogenase"/>
    <property type="match status" value="1"/>
</dbReference>
<keyword evidence="5" id="KW-0812">Transmembrane</keyword>
<keyword evidence="2" id="KW-0560">Oxidoreductase</keyword>
<evidence type="ECO:0000256" key="5">
    <source>
        <dbReference type="SAM" id="Phobius"/>
    </source>
</evidence>
<feature type="transmembrane region" description="Helical" evidence="5">
    <location>
        <begin position="9"/>
        <end position="27"/>
    </location>
</feature>
<dbReference type="InterPro" id="IPR029752">
    <property type="entry name" value="D-isomer_DH_CS1"/>
</dbReference>
<feature type="compositionally biased region" description="Basic residues" evidence="4">
    <location>
        <begin position="104"/>
        <end position="139"/>
    </location>
</feature>
<proteinExistence type="predicted"/>
<name>Q8LL97_AEGTA</name>
<dbReference type="Pfam" id="PF02826">
    <property type="entry name" value="2-Hacid_dh_C"/>
    <property type="match status" value="1"/>
</dbReference>
<dbReference type="InterPro" id="IPR006139">
    <property type="entry name" value="D-isomer_2_OHA_DH_cat_dom"/>
</dbReference>
<reference evidence="8" key="1">
    <citation type="journal article" date="2002" name="Genome">
        <title>Analysis of 106 kb of contiguous DNA sequence from the D genome of wheat reveals high gene density and a complex arrangement of genes related to disease resistance.</title>
        <authorList>
            <person name="Brooks S.A."/>
            <person name="Huang L."/>
            <person name="Gill B.S."/>
            <person name="Fellers J.P."/>
        </authorList>
    </citation>
    <scope>NUCLEOTIDE SEQUENCE</scope>
    <source>
        <strain evidence="8">AUS18913</strain>
    </source>
</reference>
<evidence type="ECO:0008006" key="9">
    <source>
        <dbReference type="Google" id="ProtNLM"/>
    </source>
</evidence>
<feature type="domain" description="D-isomer specific 2-hydroxyacid dehydrogenase catalytic" evidence="6">
    <location>
        <begin position="310"/>
        <end position="569"/>
    </location>
</feature>
<dbReference type="ExpressionAtlas" id="Q8LL97">
    <property type="expression patterns" value="baseline"/>
</dbReference>
<organism evidence="8">
    <name type="scientific">Aegilops tauschii</name>
    <name type="common">Tausch's goatgrass</name>
    <name type="synonym">Aegilops squarrosa</name>
    <dbReference type="NCBI Taxonomy" id="37682"/>
    <lineage>
        <taxon>Eukaryota</taxon>
        <taxon>Viridiplantae</taxon>
        <taxon>Streptophyta</taxon>
        <taxon>Embryophyta</taxon>
        <taxon>Tracheophyta</taxon>
        <taxon>Spermatophyta</taxon>
        <taxon>Magnoliopsida</taxon>
        <taxon>Liliopsida</taxon>
        <taxon>Poales</taxon>
        <taxon>Poaceae</taxon>
        <taxon>BOP clade</taxon>
        <taxon>Pooideae</taxon>
        <taxon>Triticodae</taxon>
        <taxon>Triticeae</taxon>
        <taxon>Triticinae</taxon>
        <taxon>Aegilops</taxon>
    </lineage>
</organism>
<dbReference type="Gene3D" id="3.40.50.720">
    <property type="entry name" value="NAD(P)-binding Rossmann-like Domain"/>
    <property type="match status" value="2"/>
</dbReference>
<evidence type="ECO:0000256" key="1">
    <source>
        <dbReference type="ARBA" id="ARBA00022857"/>
    </source>
</evidence>
<accession>Q8LL97</accession>
<feature type="region of interest" description="Disordered" evidence="4">
    <location>
        <begin position="46"/>
        <end position="166"/>
    </location>
</feature>
<dbReference type="Pfam" id="PF00389">
    <property type="entry name" value="2-Hacid_dh"/>
    <property type="match status" value="1"/>
</dbReference>
<dbReference type="GO" id="GO:0005829">
    <property type="term" value="C:cytosol"/>
    <property type="evidence" value="ECO:0007669"/>
    <property type="project" value="TreeGrafter"/>
</dbReference>
<dbReference type="GO" id="GO:0016618">
    <property type="term" value="F:hydroxypyruvate reductase [NAD(P)H] activity"/>
    <property type="evidence" value="ECO:0007669"/>
    <property type="project" value="TreeGrafter"/>
</dbReference>
<keyword evidence="5" id="KW-0472">Membrane</keyword>
<dbReference type="InterPro" id="IPR036291">
    <property type="entry name" value="NAD(P)-bd_dom_sf"/>
</dbReference>
<dbReference type="AlphaFoldDB" id="Q8LL97"/>
<dbReference type="EMBL" id="AF446141">
    <property type="protein sequence ID" value="AAM69846.1"/>
    <property type="molecule type" value="Genomic_DNA"/>
</dbReference>
<keyword evidence="5" id="KW-1133">Transmembrane helix</keyword>
<keyword evidence="1" id="KW-0521">NADP</keyword>
<keyword evidence="3" id="KW-0520">NAD</keyword>
<dbReference type="GO" id="GO:0051287">
    <property type="term" value="F:NAD binding"/>
    <property type="evidence" value="ECO:0007669"/>
    <property type="project" value="InterPro"/>
</dbReference>
<sequence>MVVVVDERMVVVMMVMMGVAMCMAVPLSCSPRLHLGRATTILLPPTFRGLASPPPDGAATSKAQQRQLCPGPPSHESSSRTTAASPRNWPTRNRPDRAPAQRALCRHCPTHSAVTRRHRPAGRAAPHRHRLRATRRARAPRSADVPEEEPPAAPDTGEGEEIPPPPAPLRLCLAAPADGGGGRGRGWGLDVCWEKAVAEHGVAGVKCARSGSWRCDRRRCVQLVGSMGWVTAVAVRISERERARLGSAPTMAASRRVLVLVRLSPASLAVLGARFHLLDLHASPLPMDAFLAAAAADNDDPPRAALIPGHGSVRVDAAFLDAVPSLRCVLFNSAGLDHVDLLECERRGVAVANATGVYSADVADYAVGLLIDVLRRVSASDRHVRRGHWPERGGHGFTLGRKRVGIIGLGSIGSAIATRLEAFNCAVSYHSRRQKSNVPYCYYPTARDLAECSDVLVVTCPLTAETRHIVDRRVLDALGSGGVVVNVARGANVDEVELVRALAEGRIAGAGLDVFEHEPNVPPELLAMENVVLTHHQAAFTPESVADLDRLFVDNLEAFFRGSPLLTPVVVYD</sequence>
<feature type="domain" description="D-isomer specific 2-hydroxyacid dehydrogenase NAD-binding" evidence="7">
    <location>
        <begin position="367"/>
        <end position="538"/>
    </location>
</feature>
<protein>
    <recommendedName>
        <fullName evidence="9">Glyoxylate reductase</fullName>
    </recommendedName>
</protein>
<evidence type="ECO:0000313" key="8">
    <source>
        <dbReference type="EMBL" id="AAM69846.1"/>
    </source>
</evidence>
<dbReference type="PANTHER" id="PTHR10996:SF158">
    <property type="entry name" value="OS04G0107300 PROTEIN"/>
    <property type="match status" value="1"/>
</dbReference>
<evidence type="ECO:0000256" key="3">
    <source>
        <dbReference type="ARBA" id="ARBA00023027"/>
    </source>
</evidence>
<dbReference type="InterPro" id="IPR050223">
    <property type="entry name" value="D-isomer_2-hydroxyacid_DH"/>
</dbReference>
<dbReference type="CDD" id="cd12156">
    <property type="entry name" value="HPPR"/>
    <property type="match status" value="1"/>
</dbReference>
<evidence type="ECO:0000256" key="2">
    <source>
        <dbReference type="ARBA" id="ARBA00023002"/>
    </source>
</evidence>
<dbReference type="GO" id="GO:0030267">
    <property type="term" value="F:glyoxylate reductase (NADPH) activity"/>
    <property type="evidence" value="ECO:0007669"/>
    <property type="project" value="TreeGrafter"/>
</dbReference>
<feature type="compositionally biased region" description="Polar residues" evidence="4">
    <location>
        <begin position="75"/>
        <end position="91"/>
    </location>
</feature>
<dbReference type="SUPFAM" id="SSF51735">
    <property type="entry name" value="NAD(P)-binding Rossmann-fold domains"/>
    <property type="match status" value="1"/>
</dbReference>
<evidence type="ECO:0000256" key="4">
    <source>
        <dbReference type="SAM" id="MobiDB-lite"/>
    </source>
</evidence>
<dbReference type="PANTHER" id="PTHR10996">
    <property type="entry name" value="2-HYDROXYACID DEHYDROGENASE-RELATED"/>
    <property type="match status" value="1"/>
</dbReference>